<keyword evidence="2" id="KW-0288">FMN</keyword>
<evidence type="ECO:0000313" key="6">
    <source>
        <dbReference type="Proteomes" id="UP000194420"/>
    </source>
</evidence>
<proteinExistence type="predicted"/>
<keyword evidence="6" id="KW-1185">Reference proteome</keyword>
<gene>
    <name evidence="5" type="ORF">SAMN06297468_0289</name>
</gene>
<dbReference type="AlphaFoldDB" id="A0A1Y6EH49"/>
<dbReference type="InterPro" id="IPR029479">
    <property type="entry name" value="Nitroreductase"/>
</dbReference>
<evidence type="ECO:0000313" key="5">
    <source>
        <dbReference type="EMBL" id="SMQ59473.1"/>
    </source>
</evidence>
<dbReference type="PANTHER" id="PTHR23026">
    <property type="entry name" value="NADPH NITROREDUCTASE"/>
    <property type="match status" value="1"/>
</dbReference>
<keyword evidence="1" id="KW-0285">Flavoprotein</keyword>
<evidence type="ECO:0000259" key="4">
    <source>
        <dbReference type="Pfam" id="PF00881"/>
    </source>
</evidence>
<evidence type="ECO:0000256" key="3">
    <source>
        <dbReference type="ARBA" id="ARBA00023002"/>
    </source>
</evidence>
<accession>A0A1Y6EH49</accession>
<keyword evidence="3" id="KW-0560">Oxidoreductase</keyword>
<dbReference type="Proteomes" id="UP000194420">
    <property type="component" value="Unassembled WGS sequence"/>
</dbReference>
<dbReference type="PANTHER" id="PTHR23026:SF90">
    <property type="entry name" value="IODOTYROSINE DEIODINASE 1"/>
    <property type="match status" value="1"/>
</dbReference>
<evidence type="ECO:0000256" key="2">
    <source>
        <dbReference type="ARBA" id="ARBA00022643"/>
    </source>
</evidence>
<dbReference type="RefSeq" id="WP_086436261.1">
    <property type="nucleotide sequence ID" value="NZ_FXWG01000001.1"/>
</dbReference>
<reference evidence="6" key="1">
    <citation type="submission" date="2017-04" db="EMBL/GenBank/DDBJ databases">
        <authorList>
            <person name="Varghese N."/>
            <person name="Submissions S."/>
        </authorList>
    </citation>
    <scope>NUCLEOTIDE SEQUENCE [LARGE SCALE GENOMIC DNA]</scope>
</reference>
<dbReference type="CDD" id="cd02136">
    <property type="entry name" value="PnbA_NfnB-like"/>
    <property type="match status" value="1"/>
</dbReference>
<protein>
    <submittedName>
        <fullName evidence="5">Nitroreductase</fullName>
    </submittedName>
</protein>
<organism evidence="5 6">
    <name type="scientific">Altererythrobacter xiamenensis</name>
    <dbReference type="NCBI Taxonomy" id="1316679"/>
    <lineage>
        <taxon>Bacteria</taxon>
        <taxon>Pseudomonadati</taxon>
        <taxon>Pseudomonadota</taxon>
        <taxon>Alphaproteobacteria</taxon>
        <taxon>Sphingomonadales</taxon>
        <taxon>Erythrobacteraceae</taxon>
        <taxon>Altererythrobacter</taxon>
    </lineage>
</organism>
<dbReference type="Pfam" id="PF00881">
    <property type="entry name" value="Nitroreductase"/>
    <property type="match status" value="1"/>
</dbReference>
<dbReference type="EMBL" id="FXWG01000001">
    <property type="protein sequence ID" value="SMQ59473.1"/>
    <property type="molecule type" value="Genomic_DNA"/>
</dbReference>
<dbReference type="SUPFAM" id="SSF55469">
    <property type="entry name" value="FMN-dependent nitroreductase-like"/>
    <property type="match status" value="1"/>
</dbReference>
<dbReference type="Gene3D" id="3.40.109.10">
    <property type="entry name" value="NADH Oxidase"/>
    <property type="match status" value="1"/>
</dbReference>
<dbReference type="OrthoDB" id="9802510at2"/>
<name>A0A1Y6EH49_9SPHN</name>
<sequence length="224" mass="25528">MNVSEAVATRRSVRKFTDQKVDRAVLTRILEKSQRSPSGGNTQPWNAVVLTGEPMQTLFARIAEEFPKGRAAHAPEYHIYPPELEGAYEERRFGVGEAMYAALEIPREDKAKRLMWFAENFRAFGAPVLMLIHTPKYMGPPQWSDIGMWMQTIGLLAREEGLDTCYQEAWAVYSPQIREVVEIPEDHTFFCGIAVGHRDPDAPINSFDVPRADISESIRWEGWD</sequence>
<dbReference type="InterPro" id="IPR050627">
    <property type="entry name" value="Nitroreductase/BluB"/>
</dbReference>
<evidence type="ECO:0000256" key="1">
    <source>
        <dbReference type="ARBA" id="ARBA00022630"/>
    </source>
</evidence>
<feature type="domain" description="Nitroreductase" evidence="4">
    <location>
        <begin position="8"/>
        <end position="197"/>
    </location>
</feature>
<dbReference type="InterPro" id="IPR000415">
    <property type="entry name" value="Nitroreductase-like"/>
</dbReference>
<dbReference type="GO" id="GO:0016491">
    <property type="term" value="F:oxidoreductase activity"/>
    <property type="evidence" value="ECO:0007669"/>
    <property type="project" value="UniProtKB-KW"/>
</dbReference>